<sequence>MGGFRKEDLVLYMPDKGRNLIMGLDGVPANLMEELAEEAMPNFASLMEEGEFDSMKSSTPAISSTSWGTIFTGCNPGEHGVYGFSEMISGTYTLSFTNFQSFRRPAFWQKNGGEHVILNVPSTYPAQKLNGCLVSGFVSPRMEKAVYPRPLLKKLKDIDYKIDVDADKGQKSERLLFKELNDALNSRIEAYRYLWREYDWDTFMMVFTGTDRLEHFLWDAYENPDHDYHQELL</sequence>
<keyword evidence="2" id="KW-1185">Reference proteome</keyword>
<feature type="non-terminal residue" evidence="1">
    <location>
        <position position="233"/>
    </location>
</feature>
<evidence type="ECO:0000313" key="1">
    <source>
        <dbReference type="EMBL" id="KXA88506.1"/>
    </source>
</evidence>
<dbReference type="Proteomes" id="UP000070163">
    <property type="component" value="Unassembled WGS sequence"/>
</dbReference>
<evidence type="ECO:0000313" key="2">
    <source>
        <dbReference type="Proteomes" id="UP000070163"/>
    </source>
</evidence>
<dbReference type="SUPFAM" id="SSF53649">
    <property type="entry name" value="Alkaline phosphatase-like"/>
    <property type="match status" value="1"/>
</dbReference>
<evidence type="ECO:0008006" key="3">
    <source>
        <dbReference type="Google" id="ProtNLM"/>
    </source>
</evidence>
<gene>
    <name evidence="1" type="ORF">AKJ57_06820</name>
</gene>
<protein>
    <recommendedName>
        <fullName evidence="3">Nucleotide pyrophosphatase</fullName>
    </recommendedName>
</protein>
<dbReference type="Gene3D" id="3.40.720.10">
    <property type="entry name" value="Alkaline Phosphatase, subunit A"/>
    <property type="match status" value="1"/>
</dbReference>
<dbReference type="InterPro" id="IPR017850">
    <property type="entry name" value="Alkaline_phosphatase_core_sf"/>
</dbReference>
<dbReference type="AlphaFoldDB" id="A0A133U2V2"/>
<reference evidence="1 2" key="1">
    <citation type="journal article" date="2016" name="Sci. Rep.">
        <title>Metabolic traits of an uncultured archaeal lineage -MSBL1- from brine pools of the Red Sea.</title>
        <authorList>
            <person name="Mwirichia R."/>
            <person name="Alam I."/>
            <person name="Rashid M."/>
            <person name="Vinu M."/>
            <person name="Ba-Alawi W."/>
            <person name="Anthony Kamau A."/>
            <person name="Kamanda Ngugi D."/>
            <person name="Goker M."/>
            <person name="Klenk H.P."/>
            <person name="Bajic V."/>
            <person name="Stingl U."/>
        </authorList>
    </citation>
    <scope>NUCLEOTIDE SEQUENCE [LARGE SCALE GENOMIC DNA]</scope>
    <source>
        <strain evidence="1">SCGC-AAA259A05</strain>
    </source>
</reference>
<proteinExistence type="predicted"/>
<dbReference type="InterPro" id="IPR002591">
    <property type="entry name" value="Phosphodiest/P_Trfase"/>
</dbReference>
<dbReference type="Pfam" id="PF01663">
    <property type="entry name" value="Phosphodiest"/>
    <property type="match status" value="1"/>
</dbReference>
<dbReference type="EMBL" id="LHXJ01000154">
    <property type="protein sequence ID" value="KXA88506.1"/>
    <property type="molecule type" value="Genomic_DNA"/>
</dbReference>
<accession>A0A133U2V2</accession>
<organism evidence="1 2">
    <name type="scientific">candidate division MSBL1 archaeon SCGC-AAA259A05</name>
    <dbReference type="NCBI Taxonomy" id="1698259"/>
    <lineage>
        <taxon>Archaea</taxon>
        <taxon>Methanobacteriati</taxon>
        <taxon>Methanobacteriota</taxon>
        <taxon>candidate division MSBL1</taxon>
    </lineage>
</organism>
<name>A0A133U2V2_9EURY</name>
<comment type="caution">
    <text evidence="1">The sequence shown here is derived from an EMBL/GenBank/DDBJ whole genome shotgun (WGS) entry which is preliminary data.</text>
</comment>